<reference evidence="2 3" key="1">
    <citation type="submission" date="2022-02" db="EMBL/GenBank/DDBJ databases">
        <title>Draft genome sequence of Mezorhizobium retamae strain IRAMC:0171 isolated from Retama raetam nodules.</title>
        <authorList>
            <person name="Bengaied R."/>
            <person name="Sbissi I."/>
            <person name="Huber K."/>
            <person name="Ghodbane F."/>
            <person name="Nouioui I."/>
            <person name="Tarhouni M."/>
            <person name="Gtari M."/>
        </authorList>
    </citation>
    <scope>NUCLEOTIDE SEQUENCE [LARGE SCALE GENOMIC DNA]</scope>
    <source>
        <strain evidence="2 3">IRAMC:0171</strain>
    </source>
</reference>
<protein>
    <submittedName>
        <fullName evidence="2">Phage portal protein</fullName>
    </submittedName>
</protein>
<dbReference type="RefSeq" id="WP_239367867.1">
    <property type="nucleotide sequence ID" value="NZ_JAKREW010000020.1"/>
</dbReference>
<dbReference type="Gene3D" id="3.30.1120.70">
    <property type="match status" value="1"/>
</dbReference>
<evidence type="ECO:0000256" key="1">
    <source>
        <dbReference type="SAM" id="MobiDB-lite"/>
    </source>
</evidence>
<accession>A0ABS9QI21</accession>
<dbReference type="Gene3D" id="3.40.140.120">
    <property type="match status" value="1"/>
</dbReference>
<dbReference type="Proteomes" id="UP001201701">
    <property type="component" value="Unassembled WGS sequence"/>
</dbReference>
<dbReference type="Gene3D" id="1.20.1270.210">
    <property type="match status" value="1"/>
</dbReference>
<dbReference type="InterPro" id="IPR006427">
    <property type="entry name" value="Portal_HK97"/>
</dbReference>
<dbReference type="Pfam" id="PF04860">
    <property type="entry name" value="Phage_portal"/>
    <property type="match status" value="1"/>
</dbReference>
<feature type="region of interest" description="Disordered" evidence="1">
    <location>
        <begin position="10"/>
        <end position="29"/>
    </location>
</feature>
<sequence length="432" mass="46985">MKILGFEIRRNGSDSPQNTTERRNSIENPTVPVSSENFLAFFGVQSANLPAVTIDSALCVPAVLDAVSFMSRTLAALPFHAYRSTKDGPIKVGGKLQTVIHDAPNETQGSFKFRQYFWQQVFTGGRGLAWIERSAQGVEAIWPMDPTKTVVKRINGRISYQYSSPTGTRDYDAVDVIDIPFMLKSDGLKHYGPISQAAKAIQLALAMNDYGSNFFAGGGVPPLALEGPLPAGPEAMKRAQADIKRSVDAAKDANEPVFPIPPGYKLSPVGLDPAKGQMVEARRFQIEEIARAYQLPPVFLQDLSRATFSNAEQQDLHLVKHLVGQWAKALEDEMNLKLFGRGNSSRYVKHNLDGLLRGDFTSRMNGYGQAVQNGIRTPDEVRELEDLPAKGGPADKLYIQGATVPLGSQQVVAAGEPAANDNQATDDEAQAA</sequence>
<organism evidence="2 3">
    <name type="scientific">Mesorhizobium retamae</name>
    <dbReference type="NCBI Taxonomy" id="2912854"/>
    <lineage>
        <taxon>Bacteria</taxon>
        <taxon>Pseudomonadati</taxon>
        <taxon>Pseudomonadota</taxon>
        <taxon>Alphaproteobacteria</taxon>
        <taxon>Hyphomicrobiales</taxon>
        <taxon>Phyllobacteriaceae</taxon>
        <taxon>Mesorhizobium</taxon>
    </lineage>
</organism>
<dbReference type="InterPro" id="IPR006944">
    <property type="entry name" value="Phage/GTA_portal"/>
</dbReference>
<keyword evidence="3" id="KW-1185">Reference proteome</keyword>
<evidence type="ECO:0000313" key="3">
    <source>
        <dbReference type="Proteomes" id="UP001201701"/>
    </source>
</evidence>
<dbReference type="NCBIfam" id="TIGR01537">
    <property type="entry name" value="portal_HK97"/>
    <property type="match status" value="1"/>
</dbReference>
<comment type="caution">
    <text evidence="2">The sequence shown here is derived from an EMBL/GenBank/DDBJ whole genome shotgun (WGS) entry which is preliminary data.</text>
</comment>
<gene>
    <name evidence="2" type="ORF">L4923_18745</name>
</gene>
<proteinExistence type="predicted"/>
<name>A0ABS9QI21_9HYPH</name>
<evidence type="ECO:0000313" key="2">
    <source>
        <dbReference type="EMBL" id="MCG7507071.1"/>
    </source>
</evidence>
<dbReference type="EMBL" id="JAKREW010000020">
    <property type="protein sequence ID" value="MCG7507071.1"/>
    <property type="molecule type" value="Genomic_DNA"/>
</dbReference>
<feature type="region of interest" description="Disordered" evidence="1">
    <location>
        <begin position="410"/>
        <end position="432"/>
    </location>
</feature>